<dbReference type="CDD" id="cd00519">
    <property type="entry name" value="Lipase_3"/>
    <property type="match status" value="1"/>
</dbReference>
<dbReference type="InterPro" id="IPR002921">
    <property type="entry name" value="Fungal_lipase-type"/>
</dbReference>
<evidence type="ECO:0000256" key="5">
    <source>
        <dbReference type="ARBA" id="ARBA00022692"/>
    </source>
</evidence>
<sequence>MGVGLQFYALLQLVVRLAESAYNNDFDKYPGQVLYSNLVCEKMKPIFYIYTQDGALFVAIRGSQDNEDFATDTMFTETKTEHREFIHSGFYGAAQFVFETVKQYTKGFTGPIYFTGHSYGAAVSQVMHVMQYHEDPTLDVTSFAFAPVPSMNLEADDEIRDKMYAFVNDDDIIPTLSIPNCYKRFTFLFPTLHDIPSDTIIDKVNSLLKIIKFTSILDSGLFNMIWDSVPIIVNAAKQYEQGEPKYVRYVSGTAYQLVEGKPKTLSKAKINQEIFLDTLSVTFSCLSDHNKENYVKIIDQIIEE</sequence>
<dbReference type="AlphaFoldDB" id="A0A1J4JWR0"/>
<evidence type="ECO:0000256" key="8">
    <source>
        <dbReference type="ARBA" id="ARBA00022837"/>
    </source>
</evidence>
<keyword evidence="8" id="KW-0106">Calcium</keyword>
<dbReference type="SUPFAM" id="SSF53474">
    <property type="entry name" value="alpha/beta-Hydrolases"/>
    <property type="match status" value="1"/>
</dbReference>
<dbReference type="PANTHER" id="PTHR45792">
    <property type="entry name" value="DIACYLGLYCEROL LIPASE HOMOLOG-RELATED"/>
    <property type="match status" value="1"/>
</dbReference>
<evidence type="ECO:0000313" key="18">
    <source>
        <dbReference type="Proteomes" id="UP000179807"/>
    </source>
</evidence>
<comment type="caution">
    <text evidence="17">The sequence shown here is derived from an EMBL/GenBank/DDBJ whole genome shotgun (WGS) entry which is preliminary data.</text>
</comment>
<comment type="cofactor">
    <cofactor evidence="1">
        <name>Ca(2+)</name>
        <dbReference type="ChEBI" id="CHEBI:29108"/>
    </cofactor>
</comment>
<dbReference type="GO" id="GO:0016042">
    <property type="term" value="P:lipid catabolic process"/>
    <property type="evidence" value="ECO:0007669"/>
    <property type="project" value="UniProtKB-KW"/>
</dbReference>
<dbReference type="InterPro" id="IPR029058">
    <property type="entry name" value="AB_hydrolase_fold"/>
</dbReference>
<dbReference type="Pfam" id="PF01764">
    <property type="entry name" value="Lipase_3"/>
    <property type="match status" value="1"/>
</dbReference>
<accession>A0A1J4JWR0</accession>
<keyword evidence="3" id="KW-1003">Cell membrane</keyword>
<evidence type="ECO:0000256" key="7">
    <source>
        <dbReference type="ARBA" id="ARBA00022801"/>
    </source>
</evidence>
<proteinExistence type="predicted"/>
<keyword evidence="18" id="KW-1185">Reference proteome</keyword>
<keyword evidence="7" id="KW-0378">Hydrolase</keyword>
<comment type="catalytic activity">
    <reaction evidence="13">
        <text>a 1,2-diacyl-sn-glycerol + H2O = a 2-acylglycerol + a fatty acid + H(+)</text>
        <dbReference type="Rhea" id="RHEA:33275"/>
        <dbReference type="ChEBI" id="CHEBI:15377"/>
        <dbReference type="ChEBI" id="CHEBI:15378"/>
        <dbReference type="ChEBI" id="CHEBI:17389"/>
        <dbReference type="ChEBI" id="CHEBI:17815"/>
        <dbReference type="ChEBI" id="CHEBI:28868"/>
        <dbReference type="EC" id="3.1.1.116"/>
    </reaction>
    <physiologicalReaction direction="left-to-right" evidence="13">
        <dbReference type="Rhea" id="RHEA:33276"/>
    </physiologicalReaction>
</comment>
<protein>
    <recommendedName>
        <fullName evidence="14">sn-1-specific diacylglycerol lipase</fullName>
        <ecNumber evidence="14">3.1.1.116</ecNumber>
    </recommendedName>
</protein>
<keyword evidence="5" id="KW-0812">Transmembrane</keyword>
<keyword evidence="4" id="KW-0597">Phosphoprotein</keyword>
<feature type="signal peptide" evidence="15">
    <location>
        <begin position="1"/>
        <end position="20"/>
    </location>
</feature>
<evidence type="ECO:0000259" key="16">
    <source>
        <dbReference type="Pfam" id="PF01764"/>
    </source>
</evidence>
<keyword evidence="12" id="KW-0472">Membrane</keyword>
<dbReference type="GeneID" id="94842410"/>
<comment type="subcellular location">
    <subcellularLocation>
        <location evidence="2">Cell membrane</location>
        <topology evidence="2">Multi-pass membrane protein</topology>
    </subcellularLocation>
</comment>
<evidence type="ECO:0000256" key="9">
    <source>
        <dbReference type="ARBA" id="ARBA00022963"/>
    </source>
</evidence>
<feature type="domain" description="Fungal lipase-type" evidence="16">
    <location>
        <begin position="57"/>
        <end position="178"/>
    </location>
</feature>
<dbReference type="RefSeq" id="XP_068355108.1">
    <property type="nucleotide sequence ID" value="XM_068507706.1"/>
</dbReference>
<evidence type="ECO:0000256" key="12">
    <source>
        <dbReference type="ARBA" id="ARBA00023136"/>
    </source>
</evidence>
<evidence type="ECO:0000256" key="15">
    <source>
        <dbReference type="SAM" id="SignalP"/>
    </source>
</evidence>
<evidence type="ECO:0000256" key="4">
    <source>
        <dbReference type="ARBA" id="ARBA00022553"/>
    </source>
</evidence>
<dbReference type="VEuPathDB" id="TrichDB:TRFO_31046"/>
<keyword evidence="6" id="KW-0479">Metal-binding</keyword>
<dbReference type="GO" id="GO:0016298">
    <property type="term" value="F:lipase activity"/>
    <property type="evidence" value="ECO:0007669"/>
    <property type="project" value="TreeGrafter"/>
</dbReference>
<organism evidence="17 18">
    <name type="scientific">Tritrichomonas foetus</name>
    <dbReference type="NCBI Taxonomy" id="1144522"/>
    <lineage>
        <taxon>Eukaryota</taxon>
        <taxon>Metamonada</taxon>
        <taxon>Parabasalia</taxon>
        <taxon>Tritrichomonadida</taxon>
        <taxon>Tritrichomonadidae</taxon>
        <taxon>Tritrichomonas</taxon>
    </lineage>
</organism>
<keyword evidence="10" id="KW-1133">Transmembrane helix</keyword>
<dbReference type="EC" id="3.1.1.116" evidence="14"/>
<evidence type="ECO:0000256" key="3">
    <source>
        <dbReference type="ARBA" id="ARBA00022475"/>
    </source>
</evidence>
<dbReference type="InterPro" id="IPR052214">
    <property type="entry name" value="DAG_Lipase-Related"/>
</dbReference>
<dbReference type="EMBL" id="MLAK01000887">
    <property type="protein sequence ID" value="OHT01972.1"/>
    <property type="molecule type" value="Genomic_DNA"/>
</dbReference>
<evidence type="ECO:0000256" key="10">
    <source>
        <dbReference type="ARBA" id="ARBA00022989"/>
    </source>
</evidence>
<evidence type="ECO:0000256" key="6">
    <source>
        <dbReference type="ARBA" id="ARBA00022723"/>
    </source>
</evidence>
<dbReference type="PANTHER" id="PTHR45792:SF8">
    <property type="entry name" value="DIACYLGLYCEROL LIPASE-ALPHA"/>
    <property type="match status" value="1"/>
</dbReference>
<feature type="chain" id="PRO_5009630185" description="sn-1-specific diacylglycerol lipase" evidence="15">
    <location>
        <begin position="21"/>
        <end position="304"/>
    </location>
</feature>
<evidence type="ECO:0000313" key="17">
    <source>
        <dbReference type="EMBL" id="OHT01972.1"/>
    </source>
</evidence>
<reference evidence="17" key="1">
    <citation type="submission" date="2016-10" db="EMBL/GenBank/DDBJ databases">
        <authorList>
            <person name="Benchimol M."/>
            <person name="Almeida L.G."/>
            <person name="Vasconcelos A.T."/>
            <person name="Perreira-Neves A."/>
            <person name="Rosa I.A."/>
            <person name="Tasca T."/>
            <person name="Bogo M.R."/>
            <person name="de Souza W."/>
        </authorList>
    </citation>
    <scope>NUCLEOTIDE SEQUENCE [LARGE SCALE GENOMIC DNA]</scope>
    <source>
        <strain evidence="17">K</strain>
    </source>
</reference>
<keyword evidence="9" id="KW-0442">Lipid degradation</keyword>
<evidence type="ECO:0000256" key="11">
    <source>
        <dbReference type="ARBA" id="ARBA00023098"/>
    </source>
</evidence>
<evidence type="ECO:0000256" key="2">
    <source>
        <dbReference type="ARBA" id="ARBA00004651"/>
    </source>
</evidence>
<gene>
    <name evidence="17" type="ORF">TRFO_31046</name>
</gene>
<evidence type="ECO:0000256" key="1">
    <source>
        <dbReference type="ARBA" id="ARBA00001913"/>
    </source>
</evidence>
<keyword evidence="11" id="KW-0443">Lipid metabolism</keyword>
<evidence type="ECO:0000256" key="13">
    <source>
        <dbReference type="ARBA" id="ARBA00024531"/>
    </source>
</evidence>
<name>A0A1J4JWR0_9EUKA</name>
<dbReference type="Gene3D" id="3.40.50.1820">
    <property type="entry name" value="alpha/beta hydrolase"/>
    <property type="match status" value="1"/>
</dbReference>
<dbReference type="GO" id="GO:0046872">
    <property type="term" value="F:metal ion binding"/>
    <property type="evidence" value="ECO:0007669"/>
    <property type="project" value="UniProtKB-KW"/>
</dbReference>
<dbReference type="GO" id="GO:0005886">
    <property type="term" value="C:plasma membrane"/>
    <property type="evidence" value="ECO:0007669"/>
    <property type="project" value="UniProtKB-SubCell"/>
</dbReference>
<keyword evidence="15" id="KW-0732">Signal</keyword>
<evidence type="ECO:0000256" key="14">
    <source>
        <dbReference type="ARBA" id="ARBA00026104"/>
    </source>
</evidence>
<dbReference type="Proteomes" id="UP000179807">
    <property type="component" value="Unassembled WGS sequence"/>
</dbReference>